<sequence>MNGKWLALFIVSYIVAISLNFFPSMKFPDVSVNGFHFLATSIFLIGLSIYILKGIKSVRDIHRLRLFSLVGVLSGFIIYVFHIVERFGAGSFSGDIIAFFQYPFYFIFTTPMFGGNFLFQVDYGMYALFTSFIYLIFFLWVRTKMEY</sequence>
<feature type="transmembrane region" description="Helical" evidence="1">
    <location>
        <begin position="64"/>
        <end position="84"/>
    </location>
</feature>
<feature type="transmembrane region" description="Helical" evidence="1">
    <location>
        <begin position="34"/>
        <end position="52"/>
    </location>
</feature>
<dbReference type="EMBL" id="CP106878">
    <property type="protein sequence ID" value="WAA08878.1"/>
    <property type="molecule type" value="Genomic_DNA"/>
</dbReference>
<evidence type="ECO:0000256" key="1">
    <source>
        <dbReference type="SAM" id="Phobius"/>
    </source>
</evidence>
<protein>
    <submittedName>
        <fullName evidence="2">Uncharacterized protein</fullName>
    </submittedName>
</protein>
<dbReference type="KEGG" id="faf:OE104_09690"/>
<feature type="transmembrane region" description="Helical" evidence="1">
    <location>
        <begin position="5"/>
        <end position="22"/>
    </location>
</feature>
<proteinExistence type="predicted"/>
<keyword evidence="1" id="KW-1133">Transmembrane helix</keyword>
<dbReference type="RefSeq" id="WP_275416661.1">
    <property type="nucleotide sequence ID" value="NZ_CP106878.1"/>
</dbReference>
<keyword evidence="1" id="KW-0812">Transmembrane</keyword>
<accession>A0A9E8LSP3</accession>
<organism evidence="2 3">
    <name type="scientific">Fervidibacillus albus</name>
    <dbReference type="NCBI Taxonomy" id="2980026"/>
    <lineage>
        <taxon>Bacteria</taxon>
        <taxon>Bacillati</taxon>
        <taxon>Bacillota</taxon>
        <taxon>Bacilli</taxon>
        <taxon>Bacillales</taxon>
        <taxon>Bacillaceae</taxon>
        <taxon>Fervidibacillus</taxon>
    </lineage>
</organism>
<evidence type="ECO:0000313" key="3">
    <source>
        <dbReference type="Proteomes" id="UP001164718"/>
    </source>
</evidence>
<dbReference type="Proteomes" id="UP001164718">
    <property type="component" value="Chromosome"/>
</dbReference>
<dbReference type="AlphaFoldDB" id="A0A9E8LSP3"/>
<gene>
    <name evidence="2" type="ORF">OE104_09690</name>
</gene>
<name>A0A9E8LSP3_9BACI</name>
<keyword evidence="3" id="KW-1185">Reference proteome</keyword>
<evidence type="ECO:0000313" key="2">
    <source>
        <dbReference type="EMBL" id="WAA08878.1"/>
    </source>
</evidence>
<keyword evidence="1" id="KW-0472">Membrane</keyword>
<feature type="transmembrane region" description="Helical" evidence="1">
    <location>
        <begin position="123"/>
        <end position="141"/>
    </location>
</feature>
<reference evidence="2" key="1">
    <citation type="submission" date="2022-09" db="EMBL/GenBank/DDBJ databases">
        <title>Complete Genomes of Fervidibacillus albus and Fervidibacillus halotolerans isolated from tidal flat sediments.</title>
        <authorList>
            <person name="Kwon K.K."/>
            <person name="Yang S.-H."/>
            <person name="Park M.J."/>
            <person name="Oh H.-M."/>
        </authorList>
    </citation>
    <scope>NUCLEOTIDE SEQUENCE</scope>
    <source>
        <strain evidence="2">MEBiC13591</strain>
    </source>
</reference>